<dbReference type="GO" id="GO:0005484">
    <property type="term" value="F:SNAP receptor activity"/>
    <property type="evidence" value="ECO:0007669"/>
    <property type="project" value="InterPro"/>
</dbReference>
<dbReference type="GO" id="GO:0006888">
    <property type="term" value="P:endoplasmic reticulum to Golgi vesicle-mediated transport"/>
    <property type="evidence" value="ECO:0007669"/>
    <property type="project" value="TreeGrafter"/>
</dbReference>
<keyword evidence="7" id="KW-0175">Coiled coil</keyword>
<dbReference type="SMART" id="SM00397">
    <property type="entry name" value="t_SNARE"/>
    <property type="match status" value="1"/>
</dbReference>
<dbReference type="SUPFAM" id="SSF47661">
    <property type="entry name" value="t-snare proteins"/>
    <property type="match status" value="1"/>
</dbReference>
<proteinExistence type="inferred from homology"/>
<dbReference type="GO" id="GO:0000149">
    <property type="term" value="F:SNARE binding"/>
    <property type="evidence" value="ECO:0007669"/>
    <property type="project" value="TreeGrafter"/>
</dbReference>
<protein>
    <submittedName>
        <fullName evidence="12">t-SNARE coiled-coil homology domain-containing protein</fullName>
    </submittedName>
</protein>
<evidence type="ECO:0000256" key="8">
    <source>
        <dbReference type="ARBA" id="ARBA00023136"/>
    </source>
</evidence>
<keyword evidence="3" id="KW-0813">Transport</keyword>
<dbReference type="PROSITE" id="PS50192">
    <property type="entry name" value="T_SNARE"/>
    <property type="match status" value="1"/>
</dbReference>
<evidence type="ECO:0000256" key="4">
    <source>
        <dbReference type="ARBA" id="ARBA00022692"/>
    </source>
</evidence>
<dbReference type="Proteomes" id="UP000050640">
    <property type="component" value="Unplaced"/>
</dbReference>
<keyword evidence="11" id="KW-1185">Reference proteome</keyword>
<keyword evidence="6 9" id="KW-1133">Transmembrane helix</keyword>
<dbReference type="PROSITE" id="PS00914">
    <property type="entry name" value="SYNTAXIN"/>
    <property type="match status" value="1"/>
</dbReference>
<evidence type="ECO:0000256" key="3">
    <source>
        <dbReference type="ARBA" id="ARBA00022448"/>
    </source>
</evidence>
<evidence type="ECO:0000256" key="6">
    <source>
        <dbReference type="ARBA" id="ARBA00022989"/>
    </source>
</evidence>
<dbReference type="AlphaFoldDB" id="A0A0R3RH87"/>
<keyword evidence="5" id="KW-0532">Neurotransmitter transport</keyword>
<evidence type="ECO:0000256" key="2">
    <source>
        <dbReference type="ARBA" id="ARBA00009063"/>
    </source>
</evidence>
<name>A0A0R3RH87_9BILA</name>
<evidence type="ECO:0000313" key="12">
    <source>
        <dbReference type="WBParaSite" id="EEL_0000079901-mRNA-1"/>
    </source>
</evidence>
<feature type="transmembrane region" description="Helical" evidence="9">
    <location>
        <begin position="385"/>
        <end position="405"/>
    </location>
</feature>
<dbReference type="InterPro" id="IPR010989">
    <property type="entry name" value="SNARE"/>
</dbReference>
<dbReference type="Gene3D" id="1.20.58.70">
    <property type="match status" value="1"/>
</dbReference>
<dbReference type="InterPro" id="IPR006012">
    <property type="entry name" value="Syntaxin/epimorphin_CS"/>
</dbReference>
<dbReference type="Pfam" id="PF05739">
    <property type="entry name" value="SNARE"/>
    <property type="match status" value="1"/>
</dbReference>
<evidence type="ECO:0000256" key="5">
    <source>
        <dbReference type="ARBA" id="ARBA00022775"/>
    </source>
</evidence>
<dbReference type="GO" id="GO:0000139">
    <property type="term" value="C:Golgi membrane"/>
    <property type="evidence" value="ECO:0007669"/>
    <property type="project" value="TreeGrafter"/>
</dbReference>
<dbReference type="GO" id="GO:0006906">
    <property type="term" value="P:vesicle fusion"/>
    <property type="evidence" value="ECO:0007669"/>
    <property type="project" value="TreeGrafter"/>
</dbReference>
<dbReference type="CDD" id="cd15844">
    <property type="entry name" value="SNARE_syntaxin5"/>
    <property type="match status" value="1"/>
</dbReference>
<dbReference type="PANTHER" id="PTHR19957">
    <property type="entry name" value="SYNTAXIN"/>
    <property type="match status" value="1"/>
</dbReference>
<evidence type="ECO:0000256" key="7">
    <source>
        <dbReference type="ARBA" id="ARBA00023054"/>
    </source>
</evidence>
<dbReference type="InterPro" id="IPR000727">
    <property type="entry name" value="T_SNARE_dom"/>
</dbReference>
<comment type="similarity">
    <text evidence="2">Belongs to the syntaxin family.</text>
</comment>
<feature type="domain" description="T-SNARE coiled-coil homology" evidence="10">
    <location>
        <begin position="314"/>
        <end position="376"/>
    </location>
</feature>
<organism evidence="11 12">
    <name type="scientific">Elaeophora elaphi</name>
    <dbReference type="NCBI Taxonomy" id="1147741"/>
    <lineage>
        <taxon>Eukaryota</taxon>
        <taxon>Metazoa</taxon>
        <taxon>Ecdysozoa</taxon>
        <taxon>Nematoda</taxon>
        <taxon>Chromadorea</taxon>
        <taxon>Rhabditida</taxon>
        <taxon>Spirurina</taxon>
        <taxon>Spiruromorpha</taxon>
        <taxon>Filarioidea</taxon>
        <taxon>Onchocercidae</taxon>
        <taxon>Elaeophora</taxon>
    </lineage>
</organism>
<dbReference type="GO" id="GO:0048278">
    <property type="term" value="P:vesicle docking"/>
    <property type="evidence" value="ECO:0007669"/>
    <property type="project" value="TreeGrafter"/>
</dbReference>
<evidence type="ECO:0000256" key="9">
    <source>
        <dbReference type="SAM" id="Phobius"/>
    </source>
</evidence>
<comment type="subcellular location">
    <subcellularLocation>
        <location evidence="1">Membrane</location>
        <topology evidence="1">Single-pass type IV membrane protein</topology>
    </subcellularLocation>
</comment>
<evidence type="ECO:0000259" key="10">
    <source>
        <dbReference type="PROSITE" id="PS50192"/>
    </source>
</evidence>
<dbReference type="GO" id="GO:0031201">
    <property type="term" value="C:SNARE complex"/>
    <property type="evidence" value="ECO:0007669"/>
    <property type="project" value="TreeGrafter"/>
</dbReference>
<evidence type="ECO:0000313" key="11">
    <source>
        <dbReference type="Proteomes" id="UP000050640"/>
    </source>
</evidence>
<evidence type="ECO:0000256" key="1">
    <source>
        <dbReference type="ARBA" id="ARBA00004211"/>
    </source>
</evidence>
<dbReference type="GO" id="GO:0006836">
    <property type="term" value="P:neurotransmitter transport"/>
    <property type="evidence" value="ECO:0007669"/>
    <property type="project" value="UniProtKB-KW"/>
</dbReference>
<dbReference type="InterPro" id="IPR045242">
    <property type="entry name" value="Syntaxin"/>
</dbReference>
<dbReference type="STRING" id="1147741.A0A0R3RH87"/>
<reference evidence="12" key="1">
    <citation type="submission" date="2017-02" db="UniProtKB">
        <authorList>
            <consortium name="WormBaseParasite"/>
        </authorList>
    </citation>
    <scope>IDENTIFICATION</scope>
</reference>
<dbReference type="GO" id="GO:0006886">
    <property type="term" value="P:intracellular protein transport"/>
    <property type="evidence" value="ECO:0007669"/>
    <property type="project" value="InterPro"/>
</dbReference>
<dbReference type="PANTHER" id="PTHR19957:SF3">
    <property type="entry name" value="SYNTAXIN-5"/>
    <property type="match status" value="1"/>
</dbReference>
<keyword evidence="4 9" id="KW-0812">Transmembrane</keyword>
<accession>A0A0R3RH87</accession>
<keyword evidence="8 9" id="KW-0472">Membrane</keyword>
<dbReference type="WBParaSite" id="EEL_0000079901-mRNA-1">
    <property type="protein sequence ID" value="EEL_0000079901-mRNA-1"/>
    <property type="gene ID" value="EEL_0000079901"/>
</dbReference>
<sequence length="406" mass="45401">MHVNETDLPVTVTRRRVATSGISANSNVNHISPVDDIKSKTSPFSSFANLSASLWSSAQHTFSYNTCGTSPFLDYLGNNPKNSGCKQSSPINFIKAVEVMPSRDRTGEFRTTAKSYQMKMHGVGGYAPREPRIQQSVQFAQLAKRIGRDLSLTCAKMEKLTELAKRRSLFDDRVMEVEELAQVIKHDITGLNKQIAVLQEFSKSNGSFNKKDQGHGHSQLIVVGLQSKLAGVSKDFQNVLELRTENLKQQRSRREKFSQSQPVPSGLPPSVNCGTLGSVLLQDEMKASSSIAIDINTLEQQRLQQQISLINEQDAYLQARSSTMENIESSISELGQIFRQLASLITEQGEMITRIDSNVEETSLNVEAAHTELVKYFHSISQNRWLIIKVFGVLFFFFVIFIVFLS</sequence>